<dbReference type="EMBL" id="KZ451982">
    <property type="protein sequence ID" value="PKA54424.1"/>
    <property type="molecule type" value="Genomic_DNA"/>
</dbReference>
<sequence>MLGHLGWVADDRLRSSWAWLGVAARGWAWLRAHRGSLKAQLGALAHCLAVTIADLQRAARGHPPDKTTAQIAELFCAFKAYRVSHVFRAANRAADFIASFSCLDDVEGIGRNRRVVEEIASSCEGDHRRLGEDKERGRPYKCPESSGGNRGVTLPELRRPDTEHGDRKLRRSAARERQGDS</sequence>
<name>A0A2I0AFU3_9ASPA</name>
<gene>
    <name evidence="2" type="ORF">AXF42_Ash000257</name>
</gene>
<dbReference type="AlphaFoldDB" id="A0A2I0AFU3"/>
<protein>
    <recommendedName>
        <fullName evidence="4">RNase H type-1 domain-containing protein</fullName>
    </recommendedName>
</protein>
<evidence type="ECO:0000313" key="3">
    <source>
        <dbReference type="Proteomes" id="UP000236161"/>
    </source>
</evidence>
<evidence type="ECO:0000256" key="1">
    <source>
        <dbReference type="SAM" id="MobiDB-lite"/>
    </source>
</evidence>
<evidence type="ECO:0008006" key="4">
    <source>
        <dbReference type="Google" id="ProtNLM"/>
    </source>
</evidence>
<feature type="compositionally biased region" description="Basic and acidic residues" evidence="1">
    <location>
        <begin position="156"/>
        <end position="166"/>
    </location>
</feature>
<feature type="region of interest" description="Disordered" evidence="1">
    <location>
        <begin position="129"/>
        <end position="181"/>
    </location>
</feature>
<reference evidence="2 3" key="1">
    <citation type="journal article" date="2017" name="Nature">
        <title>The Apostasia genome and the evolution of orchids.</title>
        <authorList>
            <person name="Zhang G.Q."/>
            <person name="Liu K.W."/>
            <person name="Li Z."/>
            <person name="Lohaus R."/>
            <person name="Hsiao Y.Y."/>
            <person name="Niu S.C."/>
            <person name="Wang J.Y."/>
            <person name="Lin Y.C."/>
            <person name="Xu Q."/>
            <person name="Chen L.J."/>
            <person name="Yoshida K."/>
            <person name="Fujiwara S."/>
            <person name="Wang Z.W."/>
            <person name="Zhang Y.Q."/>
            <person name="Mitsuda N."/>
            <person name="Wang M."/>
            <person name="Liu G.H."/>
            <person name="Pecoraro L."/>
            <person name="Huang H.X."/>
            <person name="Xiao X.J."/>
            <person name="Lin M."/>
            <person name="Wu X.Y."/>
            <person name="Wu W.L."/>
            <person name="Chen Y.Y."/>
            <person name="Chang S.B."/>
            <person name="Sakamoto S."/>
            <person name="Ohme-Takagi M."/>
            <person name="Yagi M."/>
            <person name="Zeng S.J."/>
            <person name="Shen C.Y."/>
            <person name="Yeh C.M."/>
            <person name="Luo Y.B."/>
            <person name="Tsai W.C."/>
            <person name="Van de Peer Y."/>
            <person name="Liu Z.J."/>
        </authorList>
    </citation>
    <scope>NUCLEOTIDE SEQUENCE [LARGE SCALE GENOMIC DNA]</scope>
    <source>
        <strain evidence="3">cv. Shenzhen</strain>
        <tissue evidence="2">Stem</tissue>
    </source>
</reference>
<keyword evidence="3" id="KW-1185">Reference proteome</keyword>
<accession>A0A2I0AFU3</accession>
<feature type="compositionally biased region" description="Basic and acidic residues" evidence="1">
    <location>
        <begin position="129"/>
        <end position="138"/>
    </location>
</feature>
<proteinExistence type="predicted"/>
<evidence type="ECO:0000313" key="2">
    <source>
        <dbReference type="EMBL" id="PKA54424.1"/>
    </source>
</evidence>
<dbReference type="Proteomes" id="UP000236161">
    <property type="component" value="Unassembled WGS sequence"/>
</dbReference>
<organism evidence="2 3">
    <name type="scientific">Apostasia shenzhenica</name>
    <dbReference type="NCBI Taxonomy" id="1088818"/>
    <lineage>
        <taxon>Eukaryota</taxon>
        <taxon>Viridiplantae</taxon>
        <taxon>Streptophyta</taxon>
        <taxon>Embryophyta</taxon>
        <taxon>Tracheophyta</taxon>
        <taxon>Spermatophyta</taxon>
        <taxon>Magnoliopsida</taxon>
        <taxon>Liliopsida</taxon>
        <taxon>Asparagales</taxon>
        <taxon>Orchidaceae</taxon>
        <taxon>Apostasioideae</taxon>
        <taxon>Apostasia</taxon>
    </lineage>
</organism>